<protein>
    <submittedName>
        <fullName evidence="1">Uncharacterized protein</fullName>
    </submittedName>
</protein>
<sequence length="73" mass="8283">YMKKIRIWKSAKDNEYVQNSYNGTAEVTGKEADLAAAWDFMTKPSGSGNEVIDLTGRHTAKIIGTYEWQRIVE</sequence>
<dbReference type="Gene3D" id="2.60.120.200">
    <property type="match status" value="1"/>
</dbReference>
<gene>
    <name evidence="1" type="ORF">GAN91_29280</name>
</gene>
<evidence type="ECO:0000313" key="2">
    <source>
        <dbReference type="Proteomes" id="UP000436858"/>
    </source>
</evidence>
<comment type="caution">
    <text evidence="1">The sequence shown here is derived from an EMBL/GenBank/DDBJ whole genome shotgun (WGS) entry which is preliminary data.</text>
</comment>
<reference evidence="1 2" key="1">
    <citation type="journal article" date="2019" name="Nat. Med.">
        <title>A library of human gut bacterial isolates paired with longitudinal multiomics data enables mechanistic microbiome research.</title>
        <authorList>
            <person name="Poyet M."/>
            <person name="Groussin M."/>
            <person name="Gibbons S.M."/>
            <person name="Avila-Pacheco J."/>
            <person name="Jiang X."/>
            <person name="Kearney S.M."/>
            <person name="Perrotta A.R."/>
            <person name="Berdy B."/>
            <person name="Zhao S."/>
            <person name="Lieberman T.D."/>
            <person name="Swanson P.K."/>
            <person name="Smith M."/>
            <person name="Roesemann S."/>
            <person name="Alexander J.E."/>
            <person name="Rich S.A."/>
            <person name="Livny J."/>
            <person name="Vlamakis H."/>
            <person name="Clish C."/>
            <person name="Bullock K."/>
            <person name="Deik A."/>
            <person name="Scott J."/>
            <person name="Pierce K.A."/>
            <person name="Xavier R.J."/>
            <person name="Alm E.J."/>
        </authorList>
    </citation>
    <scope>NUCLEOTIDE SEQUENCE [LARGE SCALE GENOMIC DNA]</scope>
    <source>
        <strain evidence="1 2">BIOML-A162</strain>
    </source>
</reference>
<organism evidence="1 2">
    <name type="scientific">Bacteroides thetaiotaomicron</name>
    <dbReference type="NCBI Taxonomy" id="818"/>
    <lineage>
        <taxon>Bacteria</taxon>
        <taxon>Pseudomonadati</taxon>
        <taxon>Bacteroidota</taxon>
        <taxon>Bacteroidia</taxon>
        <taxon>Bacteroidales</taxon>
        <taxon>Bacteroidaceae</taxon>
        <taxon>Bacteroides</taxon>
    </lineage>
</organism>
<accession>A0A6I0SEN2</accession>
<dbReference type="Proteomes" id="UP000436858">
    <property type="component" value="Unassembled WGS sequence"/>
</dbReference>
<evidence type="ECO:0000313" key="1">
    <source>
        <dbReference type="EMBL" id="KAB4464273.1"/>
    </source>
</evidence>
<dbReference type="AlphaFoldDB" id="A0A6I0SEN2"/>
<proteinExistence type="predicted"/>
<feature type="non-terminal residue" evidence="1">
    <location>
        <position position="1"/>
    </location>
</feature>
<name>A0A6I0SEN2_BACT4</name>
<dbReference type="EMBL" id="WCRY01000143">
    <property type="protein sequence ID" value="KAB4464273.1"/>
    <property type="molecule type" value="Genomic_DNA"/>
</dbReference>